<dbReference type="Proteomes" id="UP000051530">
    <property type="component" value="Unassembled WGS sequence"/>
</dbReference>
<evidence type="ECO:0000313" key="1">
    <source>
        <dbReference type="EMBL" id="KRH94557.1"/>
    </source>
</evidence>
<gene>
    <name evidence="1" type="ORF">M153_211000552</name>
</gene>
<sequence length="41" mass="4675">MFQTLFFRSSAFFGNKSKFLQMILVNSASDLLPVPYVSTKI</sequence>
<proteinExistence type="predicted"/>
<dbReference type="EMBL" id="LGUB01000058">
    <property type="protein sequence ID" value="KRH94557.1"/>
    <property type="molecule type" value="Genomic_DNA"/>
</dbReference>
<dbReference type="AlphaFoldDB" id="A0A0R0LZ31"/>
<evidence type="ECO:0000313" key="2">
    <source>
        <dbReference type="Proteomes" id="UP000051530"/>
    </source>
</evidence>
<organism evidence="1 2">
    <name type="scientific">Pseudoloma neurophilia</name>
    <dbReference type="NCBI Taxonomy" id="146866"/>
    <lineage>
        <taxon>Eukaryota</taxon>
        <taxon>Fungi</taxon>
        <taxon>Fungi incertae sedis</taxon>
        <taxon>Microsporidia</taxon>
        <taxon>Pseudoloma</taxon>
    </lineage>
</organism>
<dbReference type="VEuPathDB" id="MicrosporidiaDB:M153_211000552"/>
<keyword evidence="2" id="KW-1185">Reference proteome</keyword>
<comment type="caution">
    <text evidence="1">The sequence shown here is derived from an EMBL/GenBank/DDBJ whole genome shotgun (WGS) entry which is preliminary data.</text>
</comment>
<accession>A0A0R0LZ31</accession>
<reference evidence="1 2" key="1">
    <citation type="submission" date="2015-07" db="EMBL/GenBank/DDBJ databases">
        <title>The genome of Pseudoloma neurophilia, a relevant intracellular parasite of the zebrafish.</title>
        <authorList>
            <person name="Ndikumana S."/>
            <person name="Pelin A."/>
            <person name="Sanders J."/>
            <person name="Corradi N."/>
        </authorList>
    </citation>
    <scope>NUCLEOTIDE SEQUENCE [LARGE SCALE GENOMIC DNA]</scope>
    <source>
        <strain evidence="1 2">MK1</strain>
    </source>
</reference>
<name>A0A0R0LZ31_9MICR</name>
<protein>
    <submittedName>
        <fullName evidence="1">Uncharacterized protein</fullName>
    </submittedName>
</protein>